<proteinExistence type="predicted"/>
<keyword evidence="3" id="KW-1185">Reference proteome</keyword>
<dbReference type="OrthoDB" id="236266at2"/>
<evidence type="ECO:0000259" key="1">
    <source>
        <dbReference type="Pfam" id="PF09937"/>
    </source>
</evidence>
<sequence length="319" mass="35494">MEYTNRTRFPAHLFRTAVGEHKIAASLLLRVTYDVRGGALVPSEEQPWPTSTAPFETEYGVMPPEGVFYRGGVDVFVFGSAHAPGGRKTSELNVSVEIGDGFRRDARIFGPRVWYRRISGLVPGPPQPFTSIPLTLAHAYGGKEPWDGTEVPFSDNPDGTGFYTTEERAEGRPLPCIEDPAQLIKKWDDRPAPVGFGFVPPYASARMREVMRAGQDGKISLDMPAFFNAAFPGMVARRVEPGAPVRLSGVHPSGPFTFELPNTLPVARLRLGPSTAERPMAIDQIGVEVERRRAFVSYRYPFRYVVRPLERRIFEISLE</sequence>
<name>A0A6N7PWH6_9BACT</name>
<comment type="caution">
    <text evidence="2">The sequence shown here is derived from an EMBL/GenBank/DDBJ whole genome shotgun (WGS) entry which is preliminary data.</text>
</comment>
<accession>A0A6N7PWH6</accession>
<evidence type="ECO:0000313" key="3">
    <source>
        <dbReference type="Proteomes" id="UP000440224"/>
    </source>
</evidence>
<protein>
    <submittedName>
        <fullName evidence="2">DUF2169 domain-containing protein</fullName>
    </submittedName>
</protein>
<dbReference type="Proteomes" id="UP000440224">
    <property type="component" value="Unassembled WGS sequence"/>
</dbReference>
<dbReference type="InterPro" id="IPR018683">
    <property type="entry name" value="DUF2169"/>
</dbReference>
<evidence type="ECO:0000313" key="2">
    <source>
        <dbReference type="EMBL" id="MRG96353.1"/>
    </source>
</evidence>
<feature type="domain" description="DUF2169" evidence="1">
    <location>
        <begin position="27"/>
        <end position="299"/>
    </location>
</feature>
<dbReference type="AlphaFoldDB" id="A0A6N7PWH6"/>
<dbReference type="RefSeq" id="WP_153823160.1">
    <property type="nucleotide sequence ID" value="NZ_WJIE01000011.1"/>
</dbReference>
<dbReference type="Pfam" id="PF09937">
    <property type="entry name" value="DUF2169"/>
    <property type="match status" value="1"/>
</dbReference>
<dbReference type="EMBL" id="WJIE01000011">
    <property type="protein sequence ID" value="MRG96353.1"/>
    <property type="molecule type" value="Genomic_DNA"/>
</dbReference>
<reference evidence="2 3" key="1">
    <citation type="submission" date="2019-10" db="EMBL/GenBank/DDBJ databases">
        <title>A soil myxobacterium in the family Polyangiaceae.</title>
        <authorList>
            <person name="Li Y."/>
            <person name="Wang J."/>
        </authorList>
    </citation>
    <scope>NUCLEOTIDE SEQUENCE [LARGE SCALE GENOMIC DNA]</scope>
    <source>
        <strain evidence="2 3">DSM 14734</strain>
    </source>
</reference>
<gene>
    <name evidence="2" type="ORF">GF068_31180</name>
</gene>
<organism evidence="2 3">
    <name type="scientific">Polyangium spumosum</name>
    <dbReference type="NCBI Taxonomy" id="889282"/>
    <lineage>
        <taxon>Bacteria</taxon>
        <taxon>Pseudomonadati</taxon>
        <taxon>Myxococcota</taxon>
        <taxon>Polyangia</taxon>
        <taxon>Polyangiales</taxon>
        <taxon>Polyangiaceae</taxon>
        <taxon>Polyangium</taxon>
    </lineage>
</organism>